<dbReference type="EMBL" id="BNJF01000004">
    <property type="protein sequence ID" value="GHO48468.1"/>
    <property type="molecule type" value="Genomic_DNA"/>
</dbReference>
<keyword evidence="2" id="KW-1185">Reference proteome</keyword>
<accession>A0A8J3I9Z8</accession>
<organism evidence="1 2">
    <name type="scientific">Ktedonospora formicarum</name>
    <dbReference type="NCBI Taxonomy" id="2778364"/>
    <lineage>
        <taxon>Bacteria</taxon>
        <taxon>Bacillati</taxon>
        <taxon>Chloroflexota</taxon>
        <taxon>Ktedonobacteria</taxon>
        <taxon>Ktedonobacterales</taxon>
        <taxon>Ktedonobacteraceae</taxon>
        <taxon>Ktedonospora</taxon>
    </lineage>
</organism>
<evidence type="ECO:0000313" key="1">
    <source>
        <dbReference type="EMBL" id="GHO48468.1"/>
    </source>
</evidence>
<name>A0A8J3I9Z8_9CHLR</name>
<protein>
    <submittedName>
        <fullName evidence="1">Uncharacterized protein</fullName>
    </submittedName>
</protein>
<comment type="caution">
    <text evidence="1">The sequence shown here is derived from an EMBL/GenBank/DDBJ whole genome shotgun (WGS) entry which is preliminary data.</text>
</comment>
<sequence length="76" mass="8124">MPETSPSKQEFAVALLKGLTTGIFEFSAFEQIPHAQEGVEFWGIAGQAFQVNALGSPMRQKVLDDLGTVNACSIPA</sequence>
<gene>
    <name evidence="1" type="ORF">KSX_66310</name>
</gene>
<dbReference type="Proteomes" id="UP000612362">
    <property type="component" value="Unassembled WGS sequence"/>
</dbReference>
<evidence type="ECO:0000313" key="2">
    <source>
        <dbReference type="Proteomes" id="UP000612362"/>
    </source>
</evidence>
<reference evidence="1" key="1">
    <citation type="submission" date="2020-10" db="EMBL/GenBank/DDBJ databases">
        <title>Taxonomic study of unclassified bacteria belonging to the class Ktedonobacteria.</title>
        <authorList>
            <person name="Yabe S."/>
            <person name="Wang C.M."/>
            <person name="Zheng Y."/>
            <person name="Sakai Y."/>
            <person name="Cavaletti L."/>
            <person name="Monciardini P."/>
            <person name="Donadio S."/>
        </authorList>
    </citation>
    <scope>NUCLEOTIDE SEQUENCE</scope>
    <source>
        <strain evidence="1">SOSP1-1</strain>
    </source>
</reference>
<dbReference type="AlphaFoldDB" id="A0A8J3I9Z8"/>
<proteinExistence type="predicted"/>